<organism evidence="2 3">
    <name type="scientific">Ideonella dechloratans</name>
    <dbReference type="NCBI Taxonomy" id="36863"/>
    <lineage>
        <taxon>Bacteria</taxon>
        <taxon>Pseudomonadati</taxon>
        <taxon>Pseudomonadota</taxon>
        <taxon>Betaproteobacteria</taxon>
        <taxon>Burkholderiales</taxon>
        <taxon>Sphaerotilaceae</taxon>
        <taxon>Ideonella</taxon>
    </lineage>
</organism>
<keyword evidence="1" id="KW-0732">Signal</keyword>
<evidence type="ECO:0000256" key="1">
    <source>
        <dbReference type="SAM" id="SignalP"/>
    </source>
</evidence>
<dbReference type="Pfam" id="PF12915">
    <property type="entry name" value="DUF3833"/>
    <property type="match status" value="1"/>
</dbReference>
<feature type="chain" id="PRO_5024989968" evidence="1">
    <location>
        <begin position="34"/>
        <end position="204"/>
    </location>
</feature>
<name>A0A643FC22_IDEDE</name>
<dbReference type="OrthoDB" id="5296954at2"/>
<keyword evidence="3" id="KW-1185">Reference proteome</keyword>
<protein>
    <submittedName>
        <fullName evidence="2">DUF3833 domain-containing protein</fullName>
    </submittedName>
</protein>
<dbReference type="PROSITE" id="PS51257">
    <property type="entry name" value="PROKAR_LIPOPROTEIN"/>
    <property type="match status" value="1"/>
</dbReference>
<evidence type="ECO:0000313" key="3">
    <source>
        <dbReference type="Proteomes" id="UP000430120"/>
    </source>
</evidence>
<sequence>MIRLLPFAIPPSARRVLLTLAATGALAGLAACAGPSVQDYAQEKPVLDLRDYLNGPLTAQGLFTDRSGRVVKRFTVQMTGQWQGDEGTLDEHFRYSDGTTQRRVWHLRHLGDGRYVGRADDVVGEARGESAGNAFHWTYTLALPVDGRVWNVEFDDWMYRMDETTVLNRSAMSKFGIHLGDVTLAFTKPAQAVSHSSGTIDHKD</sequence>
<proteinExistence type="predicted"/>
<gene>
    <name evidence="2" type="ORF">F7Q92_10000</name>
</gene>
<reference evidence="2 3" key="1">
    <citation type="submission" date="2019-09" db="EMBL/GenBank/DDBJ databases">
        <title>Draft genome sequences of 48 bacterial type strains from the CCUG.</title>
        <authorList>
            <person name="Tunovic T."/>
            <person name="Pineiro-Iglesias B."/>
            <person name="Unosson C."/>
            <person name="Inganas E."/>
            <person name="Ohlen M."/>
            <person name="Cardew S."/>
            <person name="Jensie-Markopoulos S."/>
            <person name="Salva-Serra F."/>
            <person name="Jaen-Luchoro D."/>
            <person name="Karlsson R."/>
            <person name="Svensson-Stadler L."/>
            <person name="Chun J."/>
            <person name="Moore E."/>
        </authorList>
    </citation>
    <scope>NUCLEOTIDE SEQUENCE [LARGE SCALE GENOMIC DNA]</scope>
    <source>
        <strain evidence="2 3">CCUG 30977</strain>
    </source>
</reference>
<feature type="signal peptide" evidence="1">
    <location>
        <begin position="1"/>
        <end position="33"/>
    </location>
</feature>
<dbReference type="AlphaFoldDB" id="A0A643FC22"/>
<accession>A0A643FC22</accession>
<dbReference type="RefSeq" id="WP_151124007.1">
    <property type="nucleotide sequence ID" value="NZ_CP088081.1"/>
</dbReference>
<evidence type="ECO:0000313" key="2">
    <source>
        <dbReference type="EMBL" id="KAB0583056.1"/>
    </source>
</evidence>
<dbReference type="Proteomes" id="UP000430120">
    <property type="component" value="Unassembled WGS sequence"/>
</dbReference>
<dbReference type="EMBL" id="VZPB01000019">
    <property type="protein sequence ID" value="KAB0583056.1"/>
    <property type="molecule type" value="Genomic_DNA"/>
</dbReference>
<dbReference type="InterPro" id="IPR024409">
    <property type="entry name" value="DUF3833"/>
</dbReference>
<comment type="caution">
    <text evidence="2">The sequence shown here is derived from an EMBL/GenBank/DDBJ whole genome shotgun (WGS) entry which is preliminary data.</text>
</comment>